<proteinExistence type="predicted"/>
<evidence type="ECO:0000313" key="3">
    <source>
        <dbReference type="Proteomes" id="UP000177725"/>
    </source>
</evidence>
<protein>
    <recommendedName>
        <fullName evidence="1">Glycosyltransferase 2-like domain-containing protein</fullName>
    </recommendedName>
</protein>
<feature type="domain" description="Glycosyltransferase 2-like" evidence="1">
    <location>
        <begin position="4"/>
        <end position="108"/>
    </location>
</feature>
<evidence type="ECO:0000313" key="2">
    <source>
        <dbReference type="EMBL" id="OGZ34494.1"/>
    </source>
</evidence>
<dbReference type="CDD" id="cd04186">
    <property type="entry name" value="GT_2_like_c"/>
    <property type="match status" value="1"/>
</dbReference>
<dbReference type="AlphaFoldDB" id="A0A1G2F8U8"/>
<dbReference type="PANTHER" id="PTHR43179">
    <property type="entry name" value="RHAMNOSYLTRANSFERASE WBBL"/>
    <property type="match status" value="1"/>
</dbReference>
<dbReference type="InterPro" id="IPR029044">
    <property type="entry name" value="Nucleotide-diphossugar_trans"/>
</dbReference>
<dbReference type="Pfam" id="PF00535">
    <property type="entry name" value="Glycos_transf_2"/>
    <property type="match status" value="1"/>
</dbReference>
<gene>
    <name evidence="2" type="ORF">A2174_02660</name>
</gene>
<dbReference type="Gene3D" id="3.90.550.10">
    <property type="entry name" value="Spore Coat Polysaccharide Biosynthesis Protein SpsA, Chain A"/>
    <property type="match status" value="1"/>
</dbReference>
<dbReference type="EMBL" id="MHMV01000021">
    <property type="protein sequence ID" value="OGZ34494.1"/>
    <property type="molecule type" value="Genomic_DNA"/>
</dbReference>
<name>A0A1G2F8U8_9BACT</name>
<dbReference type="PANTHER" id="PTHR43179:SF7">
    <property type="entry name" value="RHAMNOSYLTRANSFERASE WBBL"/>
    <property type="match status" value="1"/>
</dbReference>
<comment type="caution">
    <text evidence="2">The sequence shown here is derived from an EMBL/GenBank/DDBJ whole genome shotgun (WGS) entry which is preliminary data.</text>
</comment>
<dbReference type="InterPro" id="IPR001173">
    <property type="entry name" value="Glyco_trans_2-like"/>
</dbReference>
<dbReference type="Proteomes" id="UP000177725">
    <property type="component" value="Unassembled WGS sequence"/>
</dbReference>
<organism evidence="2 3">
    <name type="scientific">Candidatus Portnoybacteria bacterium RBG_13_41_18</name>
    <dbReference type="NCBI Taxonomy" id="1801991"/>
    <lineage>
        <taxon>Bacteria</taxon>
        <taxon>Candidatus Portnoyibacteriota</taxon>
    </lineage>
</organism>
<reference evidence="2 3" key="1">
    <citation type="journal article" date="2016" name="Nat. Commun.">
        <title>Thousands of microbial genomes shed light on interconnected biogeochemical processes in an aquifer system.</title>
        <authorList>
            <person name="Anantharaman K."/>
            <person name="Brown C.T."/>
            <person name="Hug L.A."/>
            <person name="Sharon I."/>
            <person name="Castelle C.J."/>
            <person name="Probst A.J."/>
            <person name="Thomas B.C."/>
            <person name="Singh A."/>
            <person name="Wilkins M.J."/>
            <person name="Karaoz U."/>
            <person name="Brodie E.L."/>
            <person name="Williams K.H."/>
            <person name="Hubbard S.S."/>
            <person name="Banfield J.F."/>
        </authorList>
    </citation>
    <scope>NUCLEOTIDE SEQUENCE [LARGE SCALE GENOMIC DNA]</scope>
</reference>
<evidence type="ECO:0000259" key="1">
    <source>
        <dbReference type="Pfam" id="PF00535"/>
    </source>
</evidence>
<sequence>MQLSIIVTNYKTPELLKLCLESIKKTVINIDYKVFVMDAAGDEDTEFAAKENFKDFNYVPFEKNVGFRALVNEGLALVKGKYILILNSDIILTEDIIGKMIKYFESDSSIGLLAPQLLNLDGTIQESCFRFFGPMTVLARRSFFGKTAFGEKILDRFLMKDFDHQKTREVDWVMASAIMVKESAVEKVGLMDKRFFMYFEDVDWCRRFWQNGLKVVYFPEVKLFHYHLRVSKKHGGILDLFTNKYIWIHISSAIKYYWKYALRNLKFKVQMSNQFQNPND</sequence>
<accession>A0A1G2F8U8</accession>
<dbReference type="SUPFAM" id="SSF53448">
    <property type="entry name" value="Nucleotide-diphospho-sugar transferases"/>
    <property type="match status" value="1"/>
</dbReference>